<protein>
    <submittedName>
        <fullName evidence="2">Uncharacterized protein</fullName>
    </submittedName>
</protein>
<feature type="compositionally biased region" description="Basic and acidic residues" evidence="1">
    <location>
        <begin position="488"/>
        <end position="501"/>
    </location>
</feature>
<accession>A0A139HWR2</accession>
<feature type="compositionally biased region" description="Low complexity" evidence="1">
    <location>
        <begin position="121"/>
        <end position="139"/>
    </location>
</feature>
<dbReference type="EMBL" id="LFZN01000004">
    <property type="protein sequence ID" value="KXT06888.1"/>
    <property type="molecule type" value="Genomic_DNA"/>
</dbReference>
<feature type="compositionally biased region" description="Polar residues" evidence="1">
    <location>
        <begin position="985"/>
        <end position="1002"/>
    </location>
</feature>
<feature type="compositionally biased region" description="Polar residues" evidence="1">
    <location>
        <begin position="272"/>
        <end position="297"/>
    </location>
</feature>
<feature type="compositionally biased region" description="Basic and acidic residues" evidence="1">
    <location>
        <begin position="414"/>
        <end position="436"/>
    </location>
</feature>
<feature type="region of interest" description="Disordered" evidence="1">
    <location>
        <begin position="1166"/>
        <end position="1214"/>
    </location>
</feature>
<dbReference type="STRING" id="321146.A0A139HWR2"/>
<feature type="compositionally biased region" description="Polar residues" evidence="1">
    <location>
        <begin position="1409"/>
        <end position="1419"/>
    </location>
</feature>
<feature type="region of interest" description="Disordered" evidence="1">
    <location>
        <begin position="398"/>
        <end position="503"/>
    </location>
</feature>
<dbReference type="Proteomes" id="UP000070133">
    <property type="component" value="Unassembled WGS sequence"/>
</dbReference>
<feature type="compositionally biased region" description="Polar residues" evidence="1">
    <location>
        <begin position="1893"/>
        <end position="1904"/>
    </location>
</feature>
<feature type="region of interest" description="Disordered" evidence="1">
    <location>
        <begin position="317"/>
        <end position="358"/>
    </location>
</feature>
<feature type="region of interest" description="Disordered" evidence="1">
    <location>
        <begin position="552"/>
        <end position="870"/>
    </location>
</feature>
<reference evidence="2 3" key="1">
    <citation type="submission" date="2015-07" db="EMBL/GenBank/DDBJ databases">
        <title>Comparative genomics of the Sigatoka disease complex on banana suggests a link between parallel evolutionary changes in Pseudocercospora fijiensis and Pseudocercospora eumusae and increased virulence on the banana host.</title>
        <authorList>
            <person name="Chang T.-C."/>
            <person name="Salvucci A."/>
            <person name="Crous P.W."/>
            <person name="Stergiopoulos I."/>
        </authorList>
    </citation>
    <scope>NUCLEOTIDE SEQUENCE [LARGE SCALE GENOMIC DNA]</scope>
    <source>
        <strain evidence="2 3">CBS 114824</strain>
    </source>
</reference>
<feature type="compositionally biased region" description="Polar residues" evidence="1">
    <location>
        <begin position="619"/>
        <end position="646"/>
    </location>
</feature>
<feature type="compositionally biased region" description="Low complexity" evidence="1">
    <location>
        <begin position="596"/>
        <end position="618"/>
    </location>
</feature>
<feature type="compositionally biased region" description="Polar residues" evidence="1">
    <location>
        <begin position="1427"/>
        <end position="1445"/>
    </location>
</feature>
<feature type="compositionally biased region" description="Polar residues" evidence="1">
    <location>
        <begin position="707"/>
        <end position="725"/>
    </location>
</feature>
<feature type="compositionally biased region" description="Basic residues" evidence="1">
    <location>
        <begin position="1"/>
        <end position="10"/>
    </location>
</feature>
<evidence type="ECO:0000313" key="3">
    <source>
        <dbReference type="Proteomes" id="UP000070133"/>
    </source>
</evidence>
<evidence type="ECO:0000256" key="1">
    <source>
        <dbReference type="SAM" id="MobiDB-lite"/>
    </source>
</evidence>
<feature type="region of interest" description="Disordered" evidence="1">
    <location>
        <begin position="55"/>
        <end position="300"/>
    </location>
</feature>
<dbReference type="OrthoDB" id="5408302at2759"/>
<feature type="compositionally biased region" description="Basic and acidic residues" evidence="1">
    <location>
        <begin position="1554"/>
        <end position="1566"/>
    </location>
</feature>
<feature type="compositionally biased region" description="Basic and acidic residues" evidence="1">
    <location>
        <begin position="1039"/>
        <end position="1052"/>
    </location>
</feature>
<sequence length="2000" mass="215263">MFTRGRHKRATSNNSSRTPSAPADEKEYRNRHRHVPLVSPLTSPALDMTFDFELPDTTANTIPSSPFPPLLSDTARPQTSDGLAATPPLTPRIVDTMSSAEHMLASDEPFPPAYTSRSRGESNANGSGNSKGNSNGNGNTWKRSSLEFAGSNMSPSRSTMPALPLGPPERPQQSPRPHTAGGPPSSTNSTPRMEPSLFPTRAEIPLPSPATNMPAMNRSFIDSRDKPYTQPQRPAMLQGNHSSPNLLRPMSPNARAPTPIYSSRVSPHDSVHNLSTSRTNYSGSTARPSTQASSRTAFSGGPVITIGTPYGATADSFPLPQHVATRPKTPGASAKVRGVTVPTHHTSSFKLDKKDPPKKKARLLNPMALLQRRRSSQDPEVVVEERAARQAQAQALARQRDVLTSGPKPLPPDFDPRIKGKLVHDFSAPREKRNTFDETDMPISPLPIQSPHSTPVMSPIGYPPRNASLVNRGPLIDQNQRRSSHTPVFKEHLGENPESSRRISSIQAENLENKDFLQRASKHSAVTSLSQESAVLPPFARRSQMLDPTQASFYQDEESSPSDPPSEKERDSHLGSVSEVSPLTARNSGFQVDARGGSFSPVSPNSPGGSSRPQSQMSKTLTDGTSLRPISQSSKTSVADQRSSEGAASPFATIVPPPHIETIVEGSGENSPVEPHRLYKKARSPPSAFRRSSSRQSNNPSPAAESLQPSQQEIRTDSPASQSLLDRTADIATPDQTPELVQGAKAFRTSSTAPKLVVKRKSAVGHSRKSANIPKHHPSNASRFSFQFGESAAQEQALEEKHRKRDLTQSHVQGRSADEEDEDEYFDEDAMDDMDEFEMQQSSPDEEDKFHLQVTPGDGDAQNSAPAQSSLYLQQARQALQLDSDDGSIYDDYIPEITDERELPYADHPAFRAHSALANYSRDSSIQHDALDGYWRDSTIDHYMRDSYFVPNGLQPQLQVPGPRIISESDAAARSNIDVQPQAAGDSQNGSPADSRPVGSNSERSRVLGGMSFDSPADKPGVGPDEIPATGMPGSASDPHGDDLKSPADTKSKILASGEGLLSPAGALIVAPENGFQEERLRRDSDTMGLATLSTTPAAPAANIVQRPEPVVEETLAQSSNLVSETKKPDATHELGLTSPANGNFSEQSTDSHMTFEDFARSGFAEAGSSAIEQQREPLSTCPKALPLDTENSGHGKAAADSKISSPQSASTGLGLSMFEGFHFGQASTVIPPSTDPAGPSDPNAQGHFEPGIRSVSSPIATLSAKGINTEEDPTPPSASAGKAGQRTTIANETSIRKSPLPNEAFHTRFKSLQQSQGASSSNERLAGYSKASSRQWPASPGHRLSSFGGFDFNDARNSQGNERSSAENLSDAEPRVKSPETAVSPARSDNAAFSKRDTRSHVSLPSEGGQSAAYSGSIGSHLPLRSSISPNVQQTRSTTSNSYDGIQDDMYFDDGNFEQDIKETHGASIDENAFDDDNFLYRPHAAVNNFGHSRNRSSAALTYASHVSSGDGPYPTFAIPNAAQAQARYSQLMLEDLPLQNPVDPKLIPQRNPSEDAKRMGRSDKAPPIPVMPSNEAAYHQMQESLQRYHAALASAANQAAADGRFTRALSVSTQHSSRTPGKLEVNDPNADALSFYSHDEDGGEILMPHSPIGVDRSDTTMSHLTHVTDYSPPKLSFDFGFDDRDDDFGNDDDLVAAANAEALANDDEGFYGQEFHFFGRPRANSGDLEAVNGGYFGDDGDNGLQRNKSLKEPNLTPITERSEFSTRNSFIGILPGTYGPHSPALARMPITPLREDDITSFDELRRLRAHAFGGSQSSVKSANSNRSSQQSLHGVLSPTLDTSAGAAVAHPGGYFGSPMQFAYSSGSNGSSNPSSVHPVMAQNFQNFSYQDSPLSASSSNGNPFAMDIDATPKRNTTNLQESPQTAKKMPPAMMSPTSPHSSGISHSRKGSSADSVTYVREPDPEGSGKPRWVLERRRTSEQGQLELIGRELVQGGWI</sequence>
<evidence type="ECO:0000313" key="2">
    <source>
        <dbReference type="EMBL" id="KXT06888.1"/>
    </source>
</evidence>
<feature type="region of interest" description="Disordered" evidence="1">
    <location>
        <begin position="1542"/>
        <end position="1571"/>
    </location>
</feature>
<feature type="region of interest" description="Disordered" evidence="1">
    <location>
        <begin position="1"/>
        <end position="40"/>
    </location>
</feature>
<comment type="caution">
    <text evidence="2">The sequence shown here is derived from an EMBL/GenBank/DDBJ whole genome shotgun (WGS) entry which is preliminary data.</text>
</comment>
<proteinExistence type="predicted"/>
<feature type="compositionally biased region" description="Basic residues" evidence="1">
    <location>
        <begin position="757"/>
        <end position="778"/>
    </location>
</feature>
<feature type="compositionally biased region" description="Low complexity" evidence="1">
    <location>
        <begin position="684"/>
        <end position="704"/>
    </location>
</feature>
<name>A0A139HWR2_9PEZI</name>
<gene>
    <name evidence="2" type="ORF">AC578_7280</name>
</gene>
<feature type="region of interest" description="Disordered" evidence="1">
    <location>
        <begin position="1116"/>
        <end position="1150"/>
    </location>
</feature>
<feature type="region of interest" description="Disordered" evidence="1">
    <location>
        <begin position="1815"/>
        <end position="1839"/>
    </location>
</feature>
<feature type="region of interest" description="Disordered" evidence="1">
    <location>
        <begin position="1893"/>
        <end position="1974"/>
    </location>
</feature>
<feature type="compositionally biased region" description="Low complexity" evidence="1">
    <location>
        <begin position="1817"/>
        <end position="1831"/>
    </location>
</feature>
<feature type="compositionally biased region" description="Polar residues" evidence="1">
    <location>
        <begin position="1311"/>
        <end position="1324"/>
    </location>
</feature>
<organism evidence="2 3">
    <name type="scientific">Pseudocercospora eumusae</name>
    <dbReference type="NCBI Taxonomy" id="321146"/>
    <lineage>
        <taxon>Eukaryota</taxon>
        <taxon>Fungi</taxon>
        <taxon>Dikarya</taxon>
        <taxon>Ascomycota</taxon>
        <taxon>Pezizomycotina</taxon>
        <taxon>Dothideomycetes</taxon>
        <taxon>Dothideomycetidae</taxon>
        <taxon>Mycosphaerellales</taxon>
        <taxon>Mycosphaerellaceae</taxon>
        <taxon>Pseudocercospora</taxon>
    </lineage>
</organism>
<feature type="compositionally biased region" description="Polar residues" evidence="1">
    <location>
        <begin position="578"/>
        <end position="590"/>
    </location>
</feature>
<keyword evidence="3" id="KW-1185">Reference proteome</keyword>
<feature type="region of interest" description="Disordered" evidence="1">
    <location>
        <begin position="1227"/>
        <end position="1447"/>
    </location>
</feature>
<feature type="compositionally biased region" description="Polar residues" evidence="1">
    <location>
        <begin position="1915"/>
        <end position="1927"/>
    </location>
</feature>
<feature type="region of interest" description="Disordered" evidence="1">
    <location>
        <begin position="952"/>
        <end position="1058"/>
    </location>
</feature>
<feature type="compositionally biased region" description="Polar residues" evidence="1">
    <location>
        <begin position="1139"/>
        <end position="1150"/>
    </location>
</feature>
<feature type="compositionally biased region" description="Polar residues" evidence="1">
    <location>
        <begin position="1356"/>
        <end position="1369"/>
    </location>
</feature>
<feature type="compositionally biased region" description="Basic and acidic residues" evidence="1">
    <location>
        <begin position="1962"/>
        <end position="1974"/>
    </location>
</feature>
<feature type="compositionally biased region" description="Polar residues" evidence="1">
    <location>
        <begin position="1203"/>
        <end position="1214"/>
    </location>
</feature>
<feature type="compositionally biased region" description="Acidic residues" evidence="1">
    <location>
        <begin position="818"/>
        <end position="838"/>
    </location>
</feature>